<keyword evidence="1" id="KW-0732">Signal</keyword>
<name>A0AAV3XEQ9_9CYAN</name>
<reference evidence="2" key="1">
    <citation type="submission" date="2019-10" db="EMBL/GenBank/DDBJ databases">
        <title>Draft genome sequece of Microseira wollei NIES-4236.</title>
        <authorList>
            <person name="Yamaguchi H."/>
            <person name="Suzuki S."/>
            <person name="Kawachi M."/>
        </authorList>
    </citation>
    <scope>NUCLEOTIDE SEQUENCE</scope>
    <source>
        <strain evidence="2">NIES-4236</strain>
    </source>
</reference>
<keyword evidence="3" id="KW-1185">Reference proteome</keyword>
<evidence type="ECO:0000256" key="1">
    <source>
        <dbReference type="SAM" id="SignalP"/>
    </source>
</evidence>
<sequence length="105" mass="11306">MNKIKLLLLACSWILGAMLILAHPAHAAIRLTARCAIARPLTVQLLSTPAIQTIPVSFGKKHGENSPAMLTAKDEINSIHQSGCGCATCQNGFEQLQGRFPQPNF</sequence>
<dbReference type="Proteomes" id="UP001050975">
    <property type="component" value="Unassembled WGS sequence"/>
</dbReference>
<proteinExistence type="predicted"/>
<feature type="signal peptide" evidence="1">
    <location>
        <begin position="1"/>
        <end position="27"/>
    </location>
</feature>
<dbReference type="AlphaFoldDB" id="A0AAV3XEQ9"/>
<protein>
    <recommendedName>
        <fullName evidence="4">Secreted protein</fullName>
    </recommendedName>
</protein>
<organism evidence="2 3">
    <name type="scientific">Microseira wollei NIES-4236</name>
    <dbReference type="NCBI Taxonomy" id="2530354"/>
    <lineage>
        <taxon>Bacteria</taxon>
        <taxon>Bacillati</taxon>
        <taxon>Cyanobacteriota</taxon>
        <taxon>Cyanophyceae</taxon>
        <taxon>Oscillatoriophycideae</taxon>
        <taxon>Aerosakkonematales</taxon>
        <taxon>Aerosakkonemataceae</taxon>
        <taxon>Microseira</taxon>
    </lineage>
</organism>
<comment type="caution">
    <text evidence="2">The sequence shown here is derived from an EMBL/GenBank/DDBJ whole genome shotgun (WGS) entry which is preliminary data.</text>
</comment>
<evidence type="ECO:0000313" key="2">
    <source>
        <dbReference type="EMBL" id="GET39916.1"/>
    </source>
</evidence>
<evidence type="ECO:0000313" key="3">
    <source>
        <dbReference type="Proteomes" id="UP001050975"/>
    </source>
</evidence>
<dbReference type="RefSeq" id="WP_226585607.1">
    <property type="nucleotide sequence ID" value="NZ_BLAY01000077.1"/>
</dbReference>
<evidence type="ECO:0008006" key="4">
    <source>
        <dbReference type="Google" id="ProtNLM"/>
    </source>
</evidence>
<feature type="chain" id="PRO_5044022410" description="Secreted protein" evidence="1">
    <location>
        <begin position="28"/>
        <end position="105"/>
    </location>
</feature>
<dbReference type="EMBL" id="BLAY01000077">
    <property type="protein sequence ID" value="GET39916.1"/>
    <property type="molecule type" value="Genomic_DNA"/>
</dbReference>
<accession>A0AAV3XEQ9</accession>
<gene>
    <name evidence="2" type="ORF">MiSe_46880</name>
</gene>